<evidence type="ECO:0000313" key="3">
    <source>
        <dbReference type="Proteomes" id="UP000466632"/>
    </source>
</evidence>
<feature type="compositionally biased region" description="Low complexity" evidence="1">
    <location>
        <begin position="54"/>
        <end position="63"/>
    </location>
</feature>
<keyword evidence="3" id="KW-1185">Reference proteome</keyword>
<feature type="region of interest" description="Disordered" evidence="1">
    <location>
        <begin position="1"/>
        <end position="64"/>
    </location>
</feature>
<dbReference type="EMBL" id="AP022582">
    <property type="protein sequence ID" value="BBY00388.1"/>
    <property type="molecule type" value="Genomic_DNA"/>
</dbReference>
<gene>
    <name evidence="2" type="ORF">MSEO_08870</name>
</gene>
<reference evidence="2 3" key="1">
    <citation type="journal article" date="2019" name="Emerg. Microbes Infect.">
        <title>Comprehensive subspecies identification of 175 nontuberculous mycobacteria species based on 7547 genomic profiles.</title>
        <authorList>
            <person name="Matsumoto Y."/>
            <person name="Kinjo T."/>
            <person name="Motooka D."/>
            <person name="Nabeya D."/>
            <person name="Jung N."/>
            <person name="Uechi K."/>
            <person name="Horii T."/>
            <person name="Iida T."/>
            <person name="Fujita J."/>
            <person name="Nakamura S."/>
        </authorList>
    </citation>
    <scope>NUCLEOTIDE SEQUENCE [LARGE SCALE GENOMIC DNA]</scope>
    <source>
        <strain evidence="2 3">JCM 16018</strain>
    </source>
</reference>
<accession>A0A7I7NXW7</accession>
<feature type="region of interest" description="Disordered" evidence="1">
    <location>
        <begin position="133"/>
        <end position="155"/>
    </location>
</feature>
<dbReference type="RefSeq" id="WP_163676440.1">
    <property type="nucleotide sequence ID" value="NZ_JBJXBE010000002.1"/>
</dbReference>
<organism evidence="2 3">
    <name type="scientific">Mycobacterium seoulense</name>
    <dbReference type="NCBI Taxonomy" id="386911"/>
    <lineage>
        <taxon>Bacteria</taxon>
        <taxon>Bacillati</taxon>
        <taxon>Actinomycetota</taxon>
        <taxon>Actinomycetes</taxon>
        <taxon>Mycobacteriales</taxon>
        <taxon>Mycobacteriaceae</taxon>
        <taxon>Mycobacterium</taxon>
    </lineage>
</organism>
<proteinExistence type="predicted"/>
<dbReference type="Gene3D" id="1.20.1260.10">
    <property type="match status" value="1"/>
</dbReference>
<dbReference type="Proteomes" id="UP000466632">
    <property type="component" value="Chromosome"/>
</dbReference>
<dbReference type="InterPro" id="IPR012347">
    <property type="entry name" value="Ferritin-like"/>
</dbReference>
<sequence>MDVAGLSHERSTRPGVARATSSRDRRTLRPHTGVGRPEPPRPIQAAAPSTGRLAADVDPAAPDAADHRQADYFLRVLSQNRRLTAQRIDDYQRAIAAAQANGDVDTVSSLRRIARIEEQDRDNLDRMLEKLRSRFGRRTPGPSPAHAPRPRSAVR</sequence>
<evidence type="ECO:0000256" key="1">
    <source>
        <dbReference type="SAM" id="MobiDB-lite"/>
    </source>
</evidence>
<dbReference type="AlphaFoldDB" id="A0A7I7NXW7"/>
<evidence type="ECO:0000313" key="2">
    <source>
        <dbReference type="EMBL" id="BBY00388.1"/>
    </source>
</evidence>
<dbReference type="KEGG" id="mseo:MSEO_08870"/>
<dbReference type="InterPro" id="IPR009078">
    <property type="entry name" value="Ferritin-like_SF"/>
</dbReference>
<protein>
    <submittedName>
        <fullName evidence="2">Uncharacterized protein</fullName>
    </submittedName>
</protein>
<name>A0A7I7NXW7_9MYCO</name>
<dbReference type="SUPFAM" id="SSF47240">
    <property type="entry name" value="Ferritin-like"/>
    <property type="match status" value="1"/>
</dbReference>